<sequence>MFSRIISIRMLLLSRKRKWQTVFALLLLAGFLYTLILNKHSTEYGTFGPNYLEVNDPQLIKECNCHRSIQIPKGLSLSRPASTNDVLQAIESTHGVSTCSVEATLRGPGQYVVSFSSFGSFPSEYFDGIPPIIEQVRTLYPGWVMRLYHDLDIHEEHHRAWLCHLACTNPHLDLCNIRNLTGLGDISSSYGQIWRMAVMGDPLVKYYMIRDSDAPILQREVDAVQQWLDSKKCFHAMRDHPWHGVPMLGGMWGGCSWWQPHNISKTMMLQLINSTTKKKQDQPRLWKYVWPTAKKSMLMHDSYTCKRYPESIPFPTQRVNGTFVGSRRYRSRYKNDNISRPCPEACRPADHKDWKIC</sequence>
<accession>A0AAV2R3T5</accession>
<name>A0AAV2R3T5_MEGNR</name>
<evidence type="ECO:0000313" key="1">
    <source>
        <dbReference type="EMBL" id="CAL4110134.1"/>
    </source>
</evidence>
<keyword evidence="2" id="KW-1185">Reference proteome</keyword>
<reference evidence="1 2" key="1">
    <citation type="submission" date="2024-05" db="EMBL/GenBank/DDBJ databases">
        <authorList>
            <person name="Wallberg A."/>
        </authorList>
    </citation>
    <scope>NUCLEOTIDE SEQUENCE [LARGE SCALE GENOMIC DNA]</scope>
</reference>
<protein>
    <submittedName>
        <fullName evidence="1">Uncharacterized protein</fullName>
    </submittedName>
</protein>
<dbReference type="EMBL" id="CAXKWB010014311">
    <property type="protein sequence ID" value="CAL4110134.1"/>
    <property type="molecule type" value="Genomic_DNA"/>
</dbReference>
<comment type="caution">
    <text evidence="1">The sequence shown here is derived from an EMBL/GenBank/DDBJ whole genome shotgun (WGS) entry which is preliminary data.</text>
</comment>
<gene>
    <name evidence="1" type="ORF">MNOR_LOCUS19338</name>
</gene>
<evidence type="ECO:0000313" key="2">
    <source>
        <dbReference type="Proteomes" id="UP001497623"/>
    </source>
</evidence>
<proteinExistence type="predicted"/>
<dbReference type="Proteomes" id="UP001497623">
    <property type="component" value="Unassembled WGS sequence"/>
</dbReference>
<dbReference type="AlphaFoldDB" id="A0AAV2R3T5"/>
<organism evidence="1 2">
    <name type="scientific">Meganyctiphanes norvegica</name>
    <name type="common">Northern krill</name>
    <name type="synonym">Thysanopoda norvegica</name>
    <dbReference type="NCBI Taxonomy" id="48144"/>
    <lineage>
        <taxon>Eukaryota</taxon>
        <taxon>Metazoa</taxon>
        <taxon>Ecdysozoa</taxon>
        <taxon>Arthropoda</taxon>
        <taxon>Crustacea</taxon>
        <taxon>Multicrustacea</taxon>
        <taxon>Malacostraca</taxon>
        <taxon>Eumalacostraca</taxon>
        <taxon>Eucarida</taxon>
        <taxon>Euphausiacea</taxon>
        <taxon>Euphausiidae</taxon>
        <taxon>Meganyctiphanes</taxon>
    </lineage>
</organism>